<reference evidence="2 3" key="1">
    <citation type="journal article" date="2014" name="PLoS ONE">
        <title>Reduction of Hydrogen Peroxide Accumulation and Toxicity by a Catalase from Mycoplasma iowae.</title>
        <authorList>
            <person name="Pritchard R.E."/>
            <person name="Prassinos A.J."/>
            <person name="Osborne J.D."/>
            <person name="Raviv Z."/>
            <person name="Balish M.F."/>
        </authorList>
    </citation>
    <scope>NUCLEOTIDE SEQUENCE [LARGE SCALE GENOMIC DNA]</scope>
    <source>
        <strain evidence="2 3">DK-CPA</strain>
    </source>
</reference>
<organism evidence="2 3">
    <name type="scientific">Malacoplasma iowae DK-CPA</name>
    <dbReference type="NCBI Taxonomy" id="1394179"/>
    <lineage>
        <taxon>Bacteria</taxon>
        <taxon>Bacillati</taxon>
        <taxon>Mycoplasmatota</taxon>
        <taxon>Mycoplasmoidales</taxon>
        <taxon>Mycoplasmoidaceae</taxon>
        <taxon>Malacoplasma</taxon>
    </lineage>
</organism>
<proteinExistence type="predicted"/>
<feature type="domain" description="Ferritin-like diiron" evidence="1">
    <location>
        <begin position="2"/>
        <end position="149"/>
    </location>
</feature>
<comment type="caution">
    <text evidence="2">The sequence shown here is derived from an EMBL/GenBank/DDBJ whole genome shotgun (WGS) entry which is preliminary data.</text>
</comment>
<dbReference type="RefSeq" id="WP_004024902.1">
    <property type="nucleotide sequence ID" value="NZ_AWQU01000043.1"/>
</dbReference>
<protein>
    <submittedName>
        <fullName evidence="2">Ferritin-like protein</fullName>
    </submittedName>
</protein>
<dbReference type="Pfam" id="PF00210">
    <property type="entry name" value="Ferritin"/>
    <property type="match status" value="1"/>
</dbReference>
<gene>
    <name evidence="2" type="primary">ftn</name>
    <name evidence="2" type="ORF">P271_802</name>
</gene>
<dbReference type="PROSITE" id="PS50905">
    <property type="entry name" value="FERRITIN_LIKE"/>
    <property type="match status" value="1"/>
</dbReference>
<accession>A0A084U4Q1</accession>
<sequence>MWNKDEKIVELLNTHYNLELAAANMYIHYSSVANKLGYTYTSEFLKGMADDKIEAHLSRIYDYFTDLDLEIKVNQNSIPRSYDSKTVHDIFKEMLNYELYLRKHIHHIADYALSIKDYETFEFIQWFIRDAIKDVGDIDDVLTYVDTPNSSMLTIETSIRRKTKEYNKQ</sequence>
<dbReference type="Proteomes" id="UP000028523">
    <property type="component" value="Unassembled WGS sequence"/>
</dbReference>
<dbReference type="EMBL" id="AWQU01000043">
    <property type="protein sequence ID" value="KFB07937.1"/>
    <property type="molecule type" value="Genomic_DNA"/>
</dbReference>
<evidence type="ECO:0000313" key="2">
    <source>
        <dbReference type="EMBL" id="KFB07937.1"/>
    </source>
</evidence>
<dbReference type="AlphaFoldDB" id="A0A084U4Q1"/>
<dbReference type="Gene3D" id="1.20.1260.10">
    <property type="match status" value="1"/>
</dbReference>
<dbReference type="InterPro" id="IPR009040">
    <property type="entry name" value="Ferritin-like_diiron"/>
</dbReference>
<dbReference type="InterPro" id="IPR008331">
    <property type="entry name" value="Ferritin_DPS_dom"/>
</dbReference>
<dbReference type="InterPro" id="IPR009078">
    <property type="entry name" value="Ferritin-like_SF"/>
</dbReference>
<evidence type="ECO:0000259" key="1">
    <source>
        <dbReference type="PROSITE" id="PS50905"/>
    </source>
</evidence>
<dbReference type="GO" id="GO:0008199">
    <property type="term" value="F:ferric iron binding"/>
    <property type="evidence" value="ECO:0007669"/>
    <property type="project" value="InterPro"/>
</dbReference>
<dbReference type="SUPFAM" id="SSF47240">
    <property type="entry name" value="Ferritin-like"/>
    <property type="match status" value="1"/>
</dbReference>
<evidence type="ECO:0000313" key="3">
    <source>
        <dbReference type="Proteomes" id="UP000028523"/>
    </source>
</evidence>
<keyword evidence="3" id="KW-1185">Reference proteome</keyword>
<dbReference type="InterPro" id="IPR012347">
    <property type="entry name" value="Ferritin-like"/>
</dbReference>
<name>A0A084U4Q1_MALIO</name>